<name>A0A0F9HSV5_9ZZZZ</name>
<dbReference type="EMBL" id="LAZR01014275">
    <property type="protein sequence ID" value="KKM18192.1"/>
    <property type="molecule type" value="Genomic_DNA"/>
</dbReference>
<gene>
    <name evidence="1" type="ORF">LCGC14_1668220</name>
</gene>
<reference evidence="1" key="1">
    <citation type="journal article" date="2015" name="Nature">
        <title>Complex archaea that bridge the gap between prokaryotes and eukaryotes.</title>
        <authorList>
            <person name="Spang A."/>
            <person name="Saw J.H."/>
            <person name="Jorgensen S.L."/>
            <person name="Zaremba-Niedzwiedzka K."/>
            <person name="Martijn J."/>
            <person name="Lind A.E."/>
            <person name="van Eijk R."/>
            <person name="Schleper C."/>
            <person name="Guy L."/>
            <person name="Ettema T.J."/>
        </authorList>
    </citation>
    <scope>NUCLEOTIDE SEQUENCE</scope>
</reference>
<sequence length="29" mass="3152">MARQQDKSVLLYSGVTAPCIRQQEAASLS</sequence>
<proteinExistence type="predicted"/>
<comment type="caution">
    <text evidence="1">The sequence shown here is derived from an EMBL/GenBank/DDBJ whole genome shotgun (WGS) entry which is preliminary data.</text>
</comment>
<dbReference type="AlphaFoldDB" id="A0A0F9HSV5"/>
<accession>A0A0F9HSV5</accession>
<organism evidence="1">
    <name type="scientific">marine sediment metagenome</name>
    <dbReference type="NCBI Taxonomy" id="412755"/>
    <lineage>
        <taxon>unclassified sequences</taxon>
        <taxon>metagenomes</taxon>
        <taxon>ecological metagenomes</taxon>
    </lineage>
</organism>
<feature type="non-terminal residue" evidence="1">
    <location>
        <position position="29"/>
    </location>
</feature>
<evidence type="ECO:0000313" key="1">
    <source>
        <dbReference type="EMBL" id="KKM18192.1"/>
    </source>
</evidence>
<protein>
    <submittedName>
        <fullName evidence="1">Uncharacterized protein</fullName>
    </submittedName>
</protein>